<dbReference type="PANTHER" id="PTHR42852">
    <property type="entry name" value="THIOL:DISULFIDE INTERCHANGE PROTEIN DSBE"/>
    <property type="match status" value="1"/>
</dbReference>
<dbReference type="InterPro" id="IPR050553">
    <property type="entry name" value="Thioredoxin_ResA/DsbE_sf"/>
</dbReference>
<dbReference type="InterPro" id="IPR036249">
    <property type="entry name" value="Thioredoxin-like_sf"/>
</dbReference>
<dbReference type="InterPro" id="IPR013740">
    <property type="entry name" value="Redoxin"/>
</dbReference>
<evidence type="ECO:0000313" key="4">
    <source>
        <dbReference type="EMBL" id="WLR43159.1"/>
    </source>
</evidence>
<proteinExistence type="predicted"/>
<keyword evidence="5" id="KW-1185">Reference proteome</keyword>
<dbReference type="EMBL" id="CP129013">
    <property type="protein sequence ID" value="WLR43159.1"/>
    <property type="molecule type" value="Genomic_DNA"/>
</dbReference>
<accession>A0ABY9JUT0</accession>
<protein>
    <submittedName>
        <fullName evidence="4">TlpA disulfide reductase family protein</fullName>
    </submittedName>
</protein>
<evidence type="ECO:0000256" key="1">
    <source>
        <dbReference type="ARBA" id="ARBA00004196"/>
    </source>
</evidence>
<evidence type="ECO:0000313" key="5">
    <source>
        <dbReference type="Proteomes" id="UP001197974"/>
    </source>
</evidence>
<gene>
    <name evidence="4" type="ORF">LC087_02845</name>
</gene>
<dbReference type="InterPro" id="IPR017937">
    <property type="entry name" value="Thioredoxin_CS"/>
</dbReference>
<comment type="subcellular location">
    <subcellularLocation>
        <location evidence="1">Cell envelope</location>
    </subcellularLocation>
</comment>
<feature type="domain" description="Thioredoxin" evidence="3">
    <location>
        <begin position="22"/>
        <end position="164"/>
    </location>
</feature>
<dbReference type="Gene3D" id="3.40.30.10">
    <property type="entry name" value="Glutaredoxin"/>
    <property type="match status" value="1"/>
</dbReference>
<dbReference type="PROSITE" id="PS51352">
    <property type="entry name" value="THIOREDOXIN_2"/>
    <property type="match status" value="1"/>
</dbReference>
<dbReference type="PANTHER" id="PTHR42852:SF13">
    <property type="entry name" value="PROTEIN DIPZ"/>
    <property type="match status" value="1"/>
</dbReference>
<reference evidence="4 5" key="1">
    <citation type="submission" date="2023-06" db="EMBL/GenBank/DDBJ databases">
        <title>Five Gram-positive bacteria isolated from mangrove sediments in Shenzhen, Guangdong, China.</title>
        <authorList>
            <person name="Yu S."/>
            <person name="Zheng W."/>
            <person name="Huang Y."/>
        </authorList>
    </citation>
    <scope>NUCLEOTIDE SEQUENCE [LARGE SCALE GENOMIC DNA]</scope>
    <source>
        <strain evidence="4 5">SaN35-3</strain>
    </source>
</reference>
<dbReference type="Proteomes" id="UP001197974">
    <property type="component" value="Chromosome"/>
</dbReference>
<sequence>MRKKISIILVFLFSGSFLILLGQLNSEGPNNDIFLSDQRGKQTNLLENSGGKRVINLWTSWCEYCQEELMEIQHFVENNKVYSEQVFSINLTKNEKSEKVVVEFLQNNPVSYPVLFDKKGEAEKYFDVFVIPTTVILDENGDIINRVEGPVSEDQLKDFLEVEN</sequence>
<dbReference type="SUPFAM" id="SSF52833">
    <property type="entry name" value="Thioredoxin-like"/>
    <property type="match status" value="1"/>
</dbReference>
<dbReference type="CDD" id="cd02966">
    <property type="entry name" value="TlpA_like_family"/>
    <property type="match status" value="1"/>
</dbReference>
<dbReference type="RefSeq" id="WP_226538982.1">
    <property type="nucleotide sequence ID" value="NZ_CP129013.1"/>
</dbReference>
<dbReference type="InterPro" id="IPR013766">
    <property type="entry name" value="Thioredoxin_domain"/>
</dbReference>
<organism evidence="4 5">
    <name type="scientific">Bacillus carboniphilus</name>
    <dbReference type="NCBI Taxonomy" id="86663"/>
    <lineage>
        <taxon>Bacteria</taxon>
        <taxon>Bacillati</taxon>
        <taxon>Bacillota</taxon>
        <taxon>Bacilli</taxon>
        <taxon>Bacillales</taxon>
        <taxon>Bacillaceae</taxon>
        <taxon>Bacillus</taxon>
    </lineage>
</organism>
<keyword evidence="2" id="KW-0201">Cytochrome c-type biogenesis</keyword>
<dbReference type="PROSITE" id="PS00194">
    <property type="entry name" value="THIOREDOXIN_1"/>
    <property type="match status" value="1"/>
</dbReference>
<name>A0ABY9JUT0_9BACI</name>
<evidence type="ECO:0000259" key="3">
    <source>
        <dbReference type="PROSITE" id="PS51352"/>
    </source>
</evidence>
<dbReference type="Pfam" id="PF08534">
    <property type="entry name" value="Redoxin"/>
    <property type="match status" value="1"/>
</dbReference>
<evidence type="ECO:0000256" key="2">
    <source>
        <dbReference type="ARBA" id="ARBA00022748"/>
    </source>
</evidence>